<dbReference type="InterPro" id="IPR003814">
    <property type="entry name" value="FmdEsu_dom"/>
</dbReference>
<evidence type="ECO:0000256" key="3">
    <source>
        <dbReference type="ARBA" id="ARBA00022833"/>
    </source>
</evidence>
<accession>A7IAW2</accession>
<sequence>MSDYDILFNKAKEFHGHVCPGIVLGTRLTLAGLREVGINPHEPIHNLIVFMEIDRCGTDAVQAITGCSLGHRSLKHKDFGKFAATFVNTTTGKTIRVSVHEKNRAEHDKIDRKELITVLSCIPEEEILKIEQVRLAIPREDLPGLPVGNAVCSVCGEQISDNRQIVRDGAVFCRNCAGESYYTVIPRKSA</sequence>
<evidence type="ECO:0000256" key="1">
    <source>
        <dbReference type="ARBA" id="ARBA00022723"/>
    </source>
</evidence>
<dbReference type="KEGG" id="mbn:Mboo_2359"/>
<dbReference type="Gene3D" id="3.30.1330.130">
    <property type="match status" value="1"/>
</dbReference>
<dbReference type="OrthoDB" id="31120at2157"/>
<dbReference type="PANTHER" id="PTHR39418">
    <property type="entry name" value="DEHYDROGENASE-RELATED"/>
    <property type="match status" value="1"/>
</dbReference>
<dbReference type="STRING" id="456442.Mboo_2359"/>
<dbReference type="RefSeq" id="WP_012107934.1">
    <property type="nucleotide sequence ID" value="NC_009712.1"/>
</dbReference>
<dbReference type="HOGENOM" id="CLU_087508_0_0_2"/>
<evidence type="ECO:0000256" key="2">
    <source>
        <dbReference type="ARBA" id="ARBA00022771"/>
    </source>
</evidence>
<dbReference type="eggNOG" id="arCOG00762">
    <property type="taxonomic scope" value="Archaea"/>
</dbReference>
<dbReference type="InterPro" id="IPR053194">
    <property type="entry name" value="tRNA_methyltr_O"/>
</dbReference>
<dbReference type="EMBL" id="CP000780">
    <property type="protein sequence ID" value="ABS56873.1"/>
    <property type="molecule type" value="Genomic_DNA"/>
</dbReference>
<gene>
    <name evidence="6" type="ordered locus">Mboo_2359</name>
</gene>
<evidence type="ECO:0000313" key="7">
    <source>
        <dbReference type="Proteomes" id="UP000002408"/>
    </source>
</evidence>
<feature type="domain" description="Zinc finger DksA/TraR C4-type" evidence="4">
    <location>
        <begin position="149"/>
        <end position="182"/>
    </location>
</feature>
<dbReference type="SUPFAM" id="SSF143555">
    <property type="entry name" value="FwdE-like"/>
    <property type="match status" value="1"/>
</dbReference>
<dbReference type="AlphaFoldDB" id="A7IAW2"/>
<dbReference type="Pfam" id="PF02663">
    <property type="entry name" value="FmdE"/>
    <property type="match status" value="1"/>
</dbReference>
<evidence type="ECO:0000259" key="4">
    <source>
        <dbReference type="Pfam" id="PF01258"/>
    </source>
</evidence>
<keyword evidence="3" id="KW-0862">Zinc</keyword>
<keyword evidence="2" id="KW-0863">Zinc-finger</keyword>
<evidence type="ECO:0000259" key="5">
    <source>
        <dbReference type="Pfam" id="PF02663"/>
    </source>
</evidence>
<dbReference type="GO" id="GO:0008270">
    <property type="term" value="F:zinc ion binding"/>
    <property type="evidence" value="ECO:0007669"/>
    <property type="project" value="UniProtKB-KW"/>
</dbReference>
<keyword evidence="1" id="KW-0479">Metal-binding</keyword>
<dbReference type="PANTHER" id="PTHR39418:SF1">
    <property type="entry name" value="DEHYDROGENASE"/>
    <property type="match status" value="1"/>
</dbReference>
<name>A7IAW2_METB6</name>
<dbReference type="Pfam" id="PF01258">
    <property type="entry name" value="zf-dskA_traR"/>
    <property type="match status" value="1"/>
</dbReference>
<dbReference type="GeneID" id="5411635"/>
<reference evidence="7" key="1">
    <citation type="journal article" date="2015" name="Microbiology">
        <title>Genome of Methanoregula boonei 6A8 reveals adaptations to oligotrophic peatland environments.</title>
        <authorList>
            <person name="Braeuer S."/>
            <person name="Cadillo-Quiroz H."/>
            <person name="Kyrpides N."/>
            <person name="Woyke T."/>
            <person name="Goodwin L."/>
            <person name="Detter C."/>
            <person name="Podell S."/>
            <person name="Yavitt J.B."/>
            <person name="Zinder S.H."/>
        </authorList>
    </citation>
    <scope>NUCLEOTIDE SEQUENCE [LARGE SCALE GENOMIC DNA]</scope>
    <source>
        <strain evidence="7">DSM 21154 / JCM 14090 / 6A8</strain>
    </source>
</reference>
<protein>
    <submittedName>
        <fullName evidence="6">Formylmethanofuran dehydrogenase, subunit E region</fullName>
    </submittedName>
</protein>
<dbReference type="InterPro" id="IPR000962">
    <property type="entry name" value="Znf_DskA_TraR"/>
</dbReference>
<evidence type="ECO:0000313" key="6">
    <source>
        <dbReference type="EMBL" id="ABS56873.1"/>
    </source>
</evidence>
<organism evidence="6 7">
    <name type="scientific">Methanoregula boonei (strain DSM 21154 / JCM 14090 / 6A8)</name>
    <dbReference type="NCBI Taxonomy" id="456442"/>
    <lineage>
        <taxon>Archaea</taxon>
        <taxon>Methanobacteriati</taxon>
        <taxon>Methanobacteriota</taxon>
        <taxon>Stenosarchaea group</taxon>
        <taxon>Methanomicrobia</taxon>
        <taxon>Methanomicrobiales</taxon>
        <taxon>Methanoregulaceae</taxon>
        <taxon>Methanoregula</taxon>
    </lineage>
</organism>
<feature type="domain" description="Formylmethanofuran dehydrogenase subunit E" evidence="5">
    <location>
        <begin position="14"/>
        <end position="113"/>
    </location>
</feature>
<dbReference type="Proteomes" id="UP000002408">
    <property type="component" value="Chromosome"/>
</dbReference>
<proteinExistence type="predicted"/>
<keyword evidence="7" id="KW-1185">Reference proteome</keyword>